<dbReference type="GO" id="GO:0003824">
    <property type="term" value="F:catalytic activity"/>
    <property type="evidence" value="ECO:0007669"/>
    <property type="project" value="InterPro"/>
</dbReference>
<dbReference type="SUPFAM" id="SSF75304">
    <property type="entry name" value="Amidase signature (AS) enzymes"/>
    <property type="match status" value="1"/>
</dbReference>
<dbReference type="RefSeq" id="WP_215505498.1">
    <property type="nucleotide sequence ID" value="NZ_CP076363.1"/>
</dbReference>
<dbReference type="Pfam" id="PF01425">
    <property type="entry name" value="Amidase"/>
    <property type="match status" value="2"/>
</dbReference>
<accession>A0A975PA06</accession>
<evidence type="ECO:0000313" key="3">
    <source>
        <dbReference type="Proteomes" id="UP000679352"/>
    </source>
</evidence>
<gene>
    <name evidence="2" type="ORF">KM031_19225</name>
</gene>
<reference evidence="2" key="1">
    <citation type="submission" date="2021-06" db="EMBL/GenBank/DDBJ databases">
        <authorList>
            <person name="Lee C.-S."/>
            <person name="Jin L."/>
        </authorList>
    </citation>
    <scope>NUCLEOTIDE SEQUENCE</scope>
    <source>
        <strain evidence="2">Con5</strain>
        <plasmid evidence="2">p2</plasmid>
    </source>
</reference>
<evidence type="ECO:0000313" key="2">
    <source>
        <dbReference type="EMBL" id="QWK92515.1"/>
    </source>
</evidence>
<dbReference type="InterPro" id="IPR020556">
    <property type="entry name" value="Amidase_CS"/>
</dbReference>
<proteinExistence type="predicted"/>
<dbReference type="PANTHER" id="PTHR11895">
    <property type="entry name" value="TRANSAMIDASE"/>
    <property type="match status" value="1"/>
</dbReference>
<keyword evidence="2" id="KW-0614">Plasmid</keyword>
<feature type="domain" description="Amidase" evidence="1">
    <location>
        <begin position="29"/>
        <end position="184"/>
    </location>
</feature>
<dbReference type="KEGG" id="gfu:KM031_19225"/>
<dbReference type="InterPro" id="IPR036928">
    <property type="entry name" value="AS_sf"/>
</dbReference>
<dbReference type="PANTHER" id="PTHR11895:SF151">
    <property type="entry name" value="GLUTAMYL-TRNA(GLN) AMIDOTRANSFERASE SUBUNIT A"/>
    <property type="match status" value="1"/>
</dbReference>
<geneLocation type="plasmid" evidence="2 3">
    <name>p2</name>
</geneLocation>
<dbReference type="EMBL" id="CP076363">
    <property type="protein sequence ID" value="QWK92515.1"/>
    <property type="molecule type" value="Genomic_DNA"/>
</dbReference>
<evidence type="ECO:0000259" key="1">
    <source>
        <dbReference type="Pfam" id="PF01425"/>
    </source>
</evidence>
<dbReference type="InterPro" id="IPR023631">
    <property type="entry name" value="Amidase_dom"/>
</dbReference>
<organism evidence="2 3">
    <name type="scientific">Gemmobacter fulvus</name>
    <dbReference type="NCBI Taxonomy" id="2840474"/>
    <lineage>
        <taxon>Bacteria</taxon>
        <taxon>Pseudomonadati</taxon>
        <taxon>Pseudomonadota</taxon>
        <taxon>Alphaproteobacteria</taxon>
        <taxon>Rhodobacterales</taxon>
        <taxon>Paracoccaceae</taxon>
        <taxon>Gemmobacter</taxon>
    </lineage>
</organism>
<dbReference type="Proteomes" id="UP000679352">
    <property type="component" value="Plasmid p2"/>
</dbReference>
<keyword evidence="3" id="KW-1185">Reference proteome</keyword>
<dbReference type="AlphaFoldDB" id="A0A975PA06"/>
<name>A0A975PA06_9RHOB</name>
<feature type="domain" description="Amidase" evidence="1">
    <location>
        <begin position="278"/>
        <end position="371"/>
    </location>
</feature>
<sequence length="388" mass="40662">MTASATPVPGIDLRLSVEAPDCAVDAPRVAVKDCLDVAGHPTRCGSAAFAGAAPAQAHAAVVERLVQAGCRIIGKTRMHELAYGMTGVNAATGTPVNPRWPDRIPGGSSSGSAVAVAAGEVDFAIGTDTGGSVRQPAICCGVIGFKPTFGRIDRRGAHPAQSSLDCIGPFARSMPMIERAMQAMDPSFVPETLSRAPKLARLRTRFDRDVGDSLILPMMAQGYELPYVDLSLLDDAFRAAMTVIGRETALAFGLLVTNGAALGEDIRSRLSAAMAITEDELHRAEAVRAAFTAEVDALLGSYDAILTPALPSVPPLLSEATDPAKVLPLTRYLRPFNLSGHPAIVLPTLTSDGLPSGVQIVGRHGADAQICAIARWFCDTVPNFQTKD</sequence>
<dbReference type="Gene3D" id="3.90.1300.10">
    <property type="entry name" value="Amidase signature (AS) domain"/>
    <property type="match status" value="1"/>
</dbReference>
<dbReference type="InterPro" id="IPR000120">
    <property type="entry name" value="Amidase"/>
</dbReference>
<protein>
    <submittedName>
        <fullName evidence="2">Amidase</fullName>
    </submittedName>
</protein>
<dbReference type="PROSITE" id="PS00571">
    <property type="entry name" value="AMIDASES"/>
    <property type="match status" value="1"/>
</dbReference>